<dbReference type="GO" id="GO:0070180">
    <property type="term" value="F:large ribosomal subunit rRNA binding"/>
    <property type="evidence" value="ECO:0000318"/>
    <property type="project" value="GO_Central"/>
</dbReference>
<dbReference type="HAMAP" id="MF_00736">
    <property type="entry name" value="Ribosomal_uL11"/>
    <property type="match status" value="1"/>
</dbReference>
<dbReference type="FunFam" id="3.30.1550.10:FF:000005">
    <property type="entry name" value="50S ribosomal protein L11"/>
    <property type="match status" value="1"/>
</dbReference>
<protein>
    <recommendedName>
        <fullName evidence="4">Large ribosomal subunit protein uL11m</fullName>
    </recommendedName>
</protein>
<evidence type="ECO:0000256" key="5">
    <source>
        <dbReference type="RuleBase" id="RU003978"/>
    </source>
</evidence>
<evidence type="ECO:0000259" key="7">
    <source>
        <dbReference type="Pfam" id="PF03946"/>
    </source>
</evidence>
<dbReference type="SUPFAM" id="SSF46906">
    <property type="entry name" value="Ribosomal protein L11, C-terminal domain"/>
    <property type="match status" value="1"/>
</dbReference>
<dbReference type="RefSeq" id="XP_021863790.1">
    <property type="nucleotide sequence ID" value="XM_022008098.2"/>
</dbReference>
<accession>A0A9R0KAV9</accession>
<feature type="domain" description="Large ribosomal subunit protein uL11 N-terminal" evidence="7">
    <location>
        <begin position="15"/>
        <end position="73"/>
    </location>
</feature>
<dbReference type="NCBIfam" id="TIGR01632">
    <property type="entry name" value="L11_bact"/>
    <property type="match status" value="1"/>
</dbReference>
<keyword evidence="2 5" id="KW-0689">Ribosomal protein</keyword>
<organism evidence="8 9">
    <name type="scientific">Spinacia oleracea</name>
    <name type="common">Spinach</name>
    <dbReference type="NCBI Taxonomy" id="3562"/>
    <lineage>
        <taxon>Eukaryota</taxon>
        <taxon>Viridiplantae</taxon>
        <taxon>Streptophyta</taxon>
        <taxon>Embryophyta</taxon>
        <taxon>Tracheophyta</taxon>
        <taxon>Spermatophyta</taxon>
        <taxon>Magnoliopsida</taxon>
        <taxon>eudicotyledons</taxon>
        <taxon>Gunneridae</taxon>
        <taxon>Pentapetalae</taxon>
        <taxon>Caryophyllales</taxon>
        <taxon>Chenopodiaceae</taxon>
        <taxon>Chenopodioideae</taxon>
        <taxon>Anserineae</taxon>
        <taxon>Spinacia</taxon>
    </lineage>
</organism>
<evidence type="ECO:0000313" key="8">
    <source>
        <dbReference type="Proteomes" id="UP000813463"/>
    </source>
</evidence>
<dbReference type="Gene3D" id="3.30.1550.10">
    <property type="entry name" value="Ribosomal protein L11/L12, N-terminal domain"/>
    <property type="match status" value="1"/>
</dbReference>
<reference evidence="8" key="1">
    <citation type="journal article" date="2021" name="Nat. Commun.">
        <title>Genomic analyses provide insights into spinach domestication and the genetic basis of agronomic traits.</title>
        <authorList>
            <person name="Cai X."/>
            <person name="Sun X."/>
            <person name="Xu C."/>
            <person name="Sun H."/>
            <person name="Wang X."/>
            <person name="Ge C."/>
            <person name="Zhang Z."/>
            <person name="Wang Q."/>
            <person name="Fei Z."/>
            <person name="Jiao C."/>
            <person name="Wang Q."/>
        </authorList>
    </citation>
    <scope>NUCLEOTIDE SEQUENCE [LARGE SCALE GENOMIC DNA]</scope>
    <source>
        <strain evidence="8">cv. Varoflay</strain>
    </source>
</reference>
<dbReference type="SMART" id="SM00649">
    <property type="entry name" value="RL11"/>
    <property type="match status" value="1"/>
</dbReference>
<dbReference type="SUPFAM" id="SSF54747">
    <property type="entry name" value="Ribosomal L11/L12e N-terminal domain"/>
    <property type="match status" value="1"/>
</dbReference>
<feature type="domain" description="Large ribosomal subunit protein uL11 C-terminal" evidence="6">
    <location>
        <begin position="78"/>
        <end position="148"/>
    </location>
</feature>
<dbReference type="InterPro" id="IPR006519">
    <property type="entry name" value="Ribosomal_uL11_bac-typ"/>
</dbReference>
<evidence type="ECO:0000256" key="1">
    <source>
        <dbReference type="ARBA" id="ARBA00010537"/>
    </source>
</evidence>
<dbReference type="Proteomes" id="UP000813463">
    <property type="component" value="Chromosome 4"/>
</dbReference>
<dbReference type="OrthoDB" id="1091498at2759"/>
<reference evidence="9" key="2">
    <citation type="submission" date="2025-08" db="UniProtKB">
        <authorList>
            <consortium name="RefSeq"/>
        </authorList>
    </citation>
    <scope>IDENTIFICATION</scope>
    <source>
        <tissue evidence="9">Leaf</tissue>
    </source>
</reference>
<dbReference type="CDD" id="cd00349">
    <property type="entry name" value="Ribosomal_L11"/>
    <property type="match status" value="1"/>
</dbReference>
<name>A0A9R0KAV9_SPIOL</name>
<evidence type="ECO:0000256" key="4">
    <source>
        <dbReference type="ARBA" id="ARBA00040104"/>
    </source>
</evidence>
<comment type="similarity">
    <text evidence="1 5">Belongs to the universal ribosomal protein uL11 family.</text>
</comment>
<dbReference type="GO" id="GO:0006412">
    <property type="term" value="P:translation"/>
    <property type="evidence" value="ECO:0000318"/>
    <property type="project" value="GO_Central"/>
</dbReference>
<dbReference type="Gene3D" id="1.10.10.250">
    <property type="entry name" value="Ribosomal protein L11, C-terminal domain"/>
    <property type="match status" value="1"/>
</dbReference>
<dbReference type="InterPro" id="IPR036796">
    <property type="entry name" value="Ribosomal_uL11_N_sf"/>
</dbReference>
<dbReference type="PANTHER" id="PTHR11661:SF1">
    <property type="entry name" value="LARGE RIBOSOMAL SUBUNIT PROTEIN UL11M"/>
    <property type="match status" value="1"/>
</dbReference>
<proteinExistence type="inferred from homology"/>
<evidence type="ECO:0000256" key="2">
    <source>
        <dbReference type="ARBA" id="ARBA00022980"/>
    </source>
</evidence>
<dbReference type="FunFam" id="1.10.10.250:FF:000003">
    <property type="entry name" value="Mitochondrial ribosomal protein L11"/>
    <property type="match status" value="1"/>
</dbReference>
<dbReference type="Pfam" id="PF03946">
    <property type="entry name" value="Ribosomal_L11_N"/>
    <property type="match status" value="1"/>
</dbReference>
<dbReference type="KEGG" id="soe:110802658"/>
<evidence type="ECO:0000313" key="9">
    <source>
        <dbReference type="RefSeq" id="XP_021863790.1"/>
    </source>
</evidence>
<dbReference type="GeneID" id="110802658"/>
<evidence type="ECO:0000256" key="3">
    <source>
        <dbReference type="ARBA" id="ARBA00023274"/>
    </source>
</evidence>
<dbReference type="Pfam" id="PF00298">
    <property type="entry name" value="Ribosomal_L11"/>
    <property type="match status" value="1"/>
</dbReference>
<dbReference type="PANTHER" id="PTHR11661">
    <property type="entry name" value="60S RIBOSOMAL PROTEIN L12"/>
    <property type="match status" value="1"/>
</dbReference>
<dbReference type="InterPro" id="IPR020784">
    <property type="entry name" value="Ribosomal_uL11_N"/>
</dbReference>
<keyword evidence="3 5" id="KW-0687">Ribonucleoprotein</keyword>
<dbReference type="InterPro" id="IPR036769">
    <property type="entry name" value="Ribosomal_uL11_C_sf"/>
</dbReference>
<dbReference type="InterPro" id="IPR000911">
    <property type="entry name" value="Ribosomal_uL11"/>
</dbReference>
<gene>
    <name evidence="9" type="primary">LOC110802658</name>
</gene>
<dbReference type="GO" id="GO:0003735">
    <property type="term" value="F:structural constituent of ribosome"/>
    <property type="evidence" value="ECO:0000318"/>
    <property type="project" value="GO_Central"/>
</dbReference>
<dbReference type="InterPro" id="IPR020783">
    <property type="entry name" value="Ribosomal_uL11_C"/>
</dbReference>
<keyword evidence="8" id="KW-1185">Reference proteome</keyword>
<evidence type="ECO:0000259" key="6">
    <source>
        <dbReference type="Pfam" id="PF00298"/>
    </source>
</evidence>
<dbReference type="GO" id="GO:0015934">
    <property type="term" value="C:large ribosomal subunit"/>
    <property type="evidence" value="ECO:0000318"/>
    <property type="project" value="GO_Central"/>
</dbReference>
<dbReference type="AlphaFoldDB" id="A0A9R0KAV9"/>
<sequence length="153" mass="16650">MAAAKELRKPVMATVRLTINATQAKPGPPVGAILGQLKLNLMAFCKDFNARTQKYSIDTPMSVSLIAYKDQTFDYVIKSPTVSWFLKKAAGIDSASTRPGHIVASSVTLKHVYEIANIKKEDPGCKHLEVESICKSIIGTAKSMGIKVVKELE</sequence>